<reference evidence="4 5" key="1">
    <citation type="submission" date="2024-01" db="EMBL/GenBank/DDBJ databases">
        <title>The complete chloroplast genome sequence of Lithospermum erythrorhizon: insights into the phylogenetic relationship among Boraginaceae species and the maternal lineages of purple gromwells.</title>
        <authorList>
            <person name="Okada T."/>
            <person name="Watanabe K."/>
        </authorList>
    </citation>
    <scope>NUCLEOTIDE SEQUENCE [LARGE SCALE GENOMIC DNA]</scope>
</reference>
<keyword evidence="5" id="KW-1185">Reference proteome</keyword>
<dbReference type="PANTHER" id="PTHR10460">
    <property type="entry name" value="ABL INTERACTOR FAMILY MEMBER"/>
    <property type="match status" value="1"/>
</dbReference>
<comment type="caution">
    <text evidence="4">The sequence shown here is derived from an EMBL/GenBank/DDBJ whole genome shotgun (WGS) entry which is preliminary data.</text>
</comment>
<accession>A0AAV3QSJ6</accession>
<dbReference type="Gene3D" id="6.10.140.1620">
    <property type="match status" value="1"/>
</dbReference>
<sequence>MNPSQETFNHDEHLMQCSLNFTDSLKDLKNLQEQLYTAAEYFEASYEKDDHKQFVIESFKEYATKALVSTVDHLGSTASKLNDLLEEKTSQLCETKLRFFSLEQRLQTWQELIDLSGHAQQSLVLGAPNYHKRYMISAGKIVNADGLFQSVNEKNMSPRTIFPRTTKQAAFQPTRSVSLPLPRKSNDSGPLSTESSPSPTGFSFTTNTSKNKEQGKRSVSPFRLALKRSGSVIMRSNSPSSTRNPSEPQRSVIRSVNPPRSIEQEDLYSKKSRHIFKALLSMHRPRKEGVPSRFGDDR</sequence>
<dbReference type="InterPro" id="IPR028457">
    <property type="entry name" value="ABI"/>
</dbReference>
<name>A0AAV3QSJ6_LITER</name>
<dbReference type="Proteomes" id="UP001454036">
    <property type="component" value="Unassembled WGS sequence"/>
</dbReference>
<evidence type="ECO:0000256" key="3">
    <source>
        <dbReference type="SAM" id="MobiDB-lite"/>
    </source>
</evidence>
<comment type="function">
    <text evidence="2">Involved in regulation of actin and microtubule organization. Part of a WAVE complex that activates the Arp2/3 complex.</text>
</comment>
<organism evidence="4 5">
    <name type="scientific">Lithospermum erythrorhizon</name>
    <name type="common">Purple gromwell</name>
    <name type="synonym">Lithospermum officinale var. erythrorhizon</name>
    <dbReference type="NCBI Taxonomy" id="34254"/>
    <lineage>
        <taxon>Eukaryota</taxon>
        <taxon>Viridiplantae</taxon>
        <taxon>Streptophyta</taxon>
        <taxon>Embryophyta</taxon>
        <taxon>Tracheophyta</taxon>
        <taxon>Spermatophyta</taxon>
        <taxon>Magnoliopsida</taxon>
        <taxon>eudicotyledons</taxon>
        <taxon>Gunneridae</taxon>
        <taxon>Pentapetalae</taxon>
        <taxon>asterids</taxon>
        <taxon>lamiids</taxon>
        <taxon>Boraginales</taxon>
        <taxon>Boraginaceae</taxon>
        <taxon>Boraginoideae</taxon>
        <taxon>Lithospermeae</taxon>
        <taxon>Lithospermum</taxon>
    </lineage>
</organism>
<feature type="compositionally biased region" description="Low complexity" evidence="3">
    <location>
        <begin position="192"/>
        <end position="209"/>
    </location>
</feature>
<evidence type="ECO:0000256" key="2">
    <source>
        <dbReference type="ARBA" id="ARBA00025223"/>
    </source>
</evidence>
<dbReference type="PANTHER" id="PTHR10460:SF34">
    <property type="entry name" value="PROTEIN ABIL2-LIKE"/>
    <property type="match status" value="1"/>
</dbReference>
<protein>
    <submittedName>
        <fullName evidence="4">Scaffold/adaptor protein</fullName>
    </submittedName>
</protein>
<gene>
    <name evidence="4" type="ORF">LIER_20556</name>
</gene>
<feature type="compositionally biased region" description="Polar residues" evidence="3">
    <location>
        <begin position="158"/>
        <end position="177"/>
    </location>
</feature>
<feature type="region of interest" description="Disordered" evidence="3">
    <location>
        <begin position="158"/>
        <end position="268"/>
    </location>
</feature>
<feature type="compositionally biased region" description="Low complexity" evidence="3">
    <location>
        <begin position="235"/>
        <end position="246"/>
    </location>
</feature>
<dbReference type="EMBL" id="BAABME010005237">
    <property type="protein sequence ID" value="GAA0165057.1"/>
    <property type="molecule type" value="Genomic_DNA"/>
</dbReference>
<proteinExistence type="inferred from homology"/>
<evidence type="ECO:0000256" key="1">
    <source>
        <dbReference type="ARBA" id="ARBA00010020"/>
    </source>
</evidence>
<dbReference type="AlphaFoldDB" id="A0AAV3QSJ6"/>
<evidence type="ECO:0000313" key="5">
    <source>
        <dbReference type="Proteomes" id="UP001454036"/>
    </source>
</evidence>
<comment type="similarity">
    <text evidence="1">Belongs to the ABI family.</text>
</comment>
<evidence type="ECO:0000313" key="4">
    <source>
        <dbReference type="EMBL" id="GAA0165057.1"/>
    </source>
</evidence>